<dbReference type="InterPro" id="IPR050706">
    <property type="entry name" value="Cyclic-di-GMP_PDE-like"/>
</dbReference>
<dbReference type="InterPro" id="IPR029787">
    <property type="entry name" value="Nucleotide_cyclase"/>
</dbReference>
<feature type="domain" description="EAL" evidence="2">
    <location>
        <begin position="297"/>
        <end position="533"/>
    </location>
</feature>
<dbReference type="InterPro" id="IPR043128">
    <property type="entry name" value="Rev_trsase/Diguanyl_cyclase"/>
</dbReference>
<proteinExistence type="predicted"/>
<dbReference type="PANTHER" id="PTHR33121:SF23">
    <property type="entry name" value="CYCLIC DI-GMP PHOSPHODIESTERASE PDEB"/>
    <property type="match status" value="1"/>
</dbReference>
<dbReference type="PANTHER" id="PTHR33121">
    <property type="entry name" value="CYCLIC DI-GMP PHOSPHODIESTERASE PDEF"/>
    <property type="match status" value="1"/>
</dbReference>
<evidence type="ECO:0000313" key="4">
    <source>
        <dbReference type="EMBL" id="MCE4536434.1"/>
    </source>
</evidence>
<dbReference type="Pfam" id="PF00563">
    <property type="entry name" value="EAL"/>
    <property type="match status" value="1"/>
</dbReference>
<dbReference type="Proteomes" id="UP001201463">
    <property type="component" value="Unassembled WGS sequence"/>
</dbReference>
<dbReference type="SUPFAM" id="SSF55073">
    <property type="entry name" value="Nucleotide cyclase"/>
    <property type="match status" value="1"/>
</dbReference>
<dbReference type="EMBL" id="JAJTWT010000002">
    <property type="protein sequence ID" value="MCE4536434.1"/>
    <property type="molecule type" value="Genomic_DNA"/>
</dbReference>
<comment type="caution">
    <text evidence="4">The sequence shown here is derived from an EMBL/GenBank/DDBJ whole genome shotgun (WGS) entry which is preliminary data.</text>
</comment>
<dbReference type="PROSITE" id="PS50883">
    <property type="entry name" value="EAL"/>
    <property type="match status" value="1"/>
</dbReference>
<feature type="domain" description="GGDEF" evidence="3">
    <location>
        <begin position="154"/>
        <end position="288"/>
    </location>
</feature>
<dbReference type="EC" id="2.7.7.65" evidence="4"/>
<evidence type="ECO:0000313" key="5">
    <source>
        <dbReference type="Proteomes" id="UP001201463"/>
    </source>
</evidence>
<dbReference type="Pfam" id="PF00990">
    <property type="entry name" value="GGDEF"/>
    <property type="match status" value="1"/>
</dbReference>
<keyword evidence="1" id="KW-1133">Transmembrane helix</keyword>
<name>A0ABS8X7B4_9BURK</name>
<dbReference type="RefSeq" id="WP_233389757.1">
    <property type="nucleotide sequence ID" value="NZ_JAJTWT010000002.1"/>
</dbReference>
<dbReference type="Gene3D" id="3.20.20.450">
    <property type="entry name" value="EAL domain"/>
    <property type="match status" value="1"/>
</dbReference>
<dbReference type="Gene3D" id="3.30.70.270">
    <property type="match status" value="1"/>
</dbReference>
<accession>A0ABS8X7B4</accession>
<keyword evidence="4" id="KW-0808">Transferase</keyword>
<evidence type="ECO:0000259" key="3">
    <source>
        <dbReference type="PROSITE" id="PS50887"/>
    </source>
</evidence>
<keyword evidence="1" id="KW-0812">Transmembrane</keyword>
<sequence>MSIGHATRRAVGVVLGGFALSAAASAWWLHGALAPAQLGGLLAVHAFAALATLAALAWVSRWWKAGAEPLLAQLEAAGHGRFGERVQDGPVEWAPLGRAINVALTRIKSQLDDRDRRLGQLHTEISVDPVTGLAARAQFMDGLSDCLHELGEEATGGLVLLRVDDLAGLNQRAGRERADELLRQIATLLRTRVQRLSRQGGIIARLNGADFGVLVAGVEAQALDAWTRELSDALHGLRQRELSDRPRVGWLAASVFHAGETVGAVMSRVDRALQSGEAGDAAWLMVRAGRSGPALSLVQWRGLIDEALATGRASLTLTPVTGTGAAAAHQMGEVCLEGPDGRRFGADEVLPAALRTARIADIDLRVAELALAHAQAHGQAVAIRVSPRSAERPSFVSRLDEALAAMDAAARQLWVEFRIDGERNLPAVLGPLAAMLHRHGVRIGLQRIVAPPEDLGLLRQLHVGYLRLAPSMAVGLAGEGSSGKRRLLQLMAELGGSEGLRVLAPEAGCAEDAALLRDIGIPCADPPIAGAAH</sequence>
<dbReference type="InterPro" id="IPR035919">
    <property type="entry name" value="EAL_sf"/>
</dbReference>
<evidence type="ECO:0000256" key="1">
    <source>
        <dbReference type="SAM" id="Phobius"/>
    </source>
</evidence>
<gene>
    <name evidence="4" type="ORF">LXT12_04090</name>
</gene>
<dbReference type="PROSITE" id="PS50887">
    <property type="entry name" value="GGDEF"/>
    <property type="match status" value="1"/>
</dbReference>
<dbReference type="InterPro" id="IPR000160">
    <property type="entry name" value="GGDEF_dom"/>
</dbReference>
<keyword evidence="5" id="KW-1185">Reference proteome</keyword>
<protein>
    <submittedName>
        <fullName evidence="4">Diguanylate cyclase</fullName>
        <ecNumber evidence="4">2.7.7.65</ecNumber>
    </submittedName>
</protein>
<evidence type="ECO:0000259" key="2">
    <source>
        <dbReference type="PROSITE" id="PS50883"/>
    </source>
</evidence>
<dbReference type="SUPFAM" id="SSF141868">
    <property type="entry name" value="EAL domain-like"/>
    <property type="match status" value="1"/>
</dbReference>
<feature type="transmembrane region" description="Helical" evidence="1">
    <location>
        <begin position="36"/>
        <end position="59"/>
    </location>
</feature>
<dbReference type="GO" id="GO:0052621">
    <property type="term" value="F:diguanylate cyclase activity"/>
    <property type="evidence" value="ECO:0007669"/>
    <property type="project" value="UniProtKB-EC"/>
</dbReference>
<dbReference type="InterPro" id="IPR001633">
    <property type="entry name" value="EAL_dom"/>
</dbReference>
<reference evidence="4 5" key="1">
    <citation type="submission" date="2021-12" db="EMBL/GenBank/DDBJ databases">
        <title>Genome seq of p7.</title>
        <authorList>
            <person name="Seo T."/>
        </authorList>
    </citation>
    <scope>NUCLEOTIDE SEQUENCE [LARGE SCALE GENOMIC DNA]</scope>
    <source>
        <strain evidence="4 5">P7</strain>
    </source>
</reference>
<keyword evidence="4" id="KW-0548">Nucleotidyltransferase</keyword>
<dbReference type="SMART" id="SM00052">
    <property type="entry name" value="EAL"/>
    <property type="match status" value="1"/>
</dbReference>
<organism evidence="4 5">
    <name type="scientific">Pelomonas caseinilytica</name>
    <dbReference type="NCBI Taxonomy" id="2906763"/>
    <lineage>
        <taxon>Bacteria</taxon>
        <taxon>Pseudomonadati</taxon>
        <taxon>Pseudomonadota</taxon>
        <taxon>Betaproteobacteria</taxon>
        <taxon>Burkholderiales</taxon>
        <taxon>Sphaerotilaceae</taxon>
        <taxon>Roseateles</taxon>
    </lineage>
</organism>
<keyword evidence="1" id="KW-0472">Membrane</keyword>
<dbReference type="SMART" id="SM00267">
    <property type="entry name" value="GGDEF"/>
    <property type="match status" value="1"/>
</dbReference>